<evidence type="ECO:0000259" key="1">
    <source>
        <dbReference type="Pfam" id="PF02371"/>
    </source>
</evidence>
<dbReference type="GO" id="GO:0003677">
    <property type="term" value="F:DNA binding"/>
    <property type="evidence" value="ECO:0007669"/>
    <property type="project" value="InterPro"/>
</dbReference>
<dbReference type="Proteomes" id="UP000236743">
    <property type="component" value="Unassembled WGS sequence"/>
</dbReference>
<dbReference type="AlphaFoldDB" id="A0A1H6D6G3"/>
<dbReference type="Pfam" id="PF02371">
    <property type="entry name" value="Transposase_20"/>
    <property type="match status" value="1"/>
</dbReference>
<dbReference type="PANTHER" id="PTHR33055:SF3">
    <property type="entry name" value="PUTATIVE TRANSPOSASE FOR IS117-RELATED"/>
    <property type="match status" value="1"/>
</dbReference>
<accession>A0A1H6D6G3</accession>
<dbReference type="InterPro" id="IPR047650">
    <property type="entry name" value="Transpos_IS110"/>
</dbReference>
<name>A0A1H6D6G3_9HYPH</name>
<dbReference type="PANTHER" id="PTHR33055">
    <property type="entry name" value="TRANSPOSASE FOR INSERTION SEQUENCE ELEMENT IS1111A"/>
    <property type="match status" value="1"/>
</dbReference>
<keyword evidence="3" id="KW-1185">Reference proteome</keyword>
<evidence type="ECO:0000313" key="3">
    <source>
        <dbReference type="Proteomes" id="UP000236743"/>
    </source>
</evidence>
<evidence type="ECO:0000313" key="2">
    <source>
        <dbReference type="EMBL" id="SEG80305.1"/>
    </source>
</evidence>
<sequence length="238" mass="26567">MMRVGLYRPVHVKTLASQKIRALLSGRRFLQAKLLDAENSIRGLLRNFGLKVGLVSRAQYEARILELIEDAPSLQVIIEPMLAVRRVVREQYVSLHKTMLALARADDDCQLLMSVPGVGPLVALTYRAAVDEPARFQRSRAVGAHFGLAPRTHQSGEIDRRGHISKSGDETLRAALFEAAMVLLRPATRPSALKAWGLRVAKRRGMAKATVAVARRLAVILHRIWVDRTQFRWSAEPA</sequence>
<dbReference type="GO" id="GO:0004803">
    <property type="term" value="F:transposase activity"/>
    <property type="evidence" value="ECO:0007669"/>
    <property type="project" value="InterPro"/>
</dbReference>
<dbReference type="EMBL" id="FNUY01000016">
    <property type="protein sequence ID" value="SEG80305.1"/>
    <property type="molecule type" value="Genomic_DNA"/>
</dbReference>
<proteinExistence type="predicted"/>
<gene>
    <name evidence="2" type="ORF">SAMN04488115_11629</name>
</gene>
<feature type="domain" description="Transposase IS116/IS110/IS902 C-terminal" evidence="1">
    <location>
        <begin position="109"/>
        <end position="185"/>
    </location>
</feature>
<organism evidence="2 3">
    <name type="scientific">Bosea lathyri</name>
    <dbReference type="NCBI Taxonomy" id="1036778"/>
    <lineage>
        <taxon>Bacteria</taxon>
        <taxon>Pseudomonadati</taxon>
        <taxon>Pseudomonadota</taxon>
        <taxon>Alphaproteobacteria</taxon>
        <taxon>Hyphomicrobiales</taxon>
        <taxon>Boseaceae</taxon>
        <taxon>Bosea</taxon>
    </lineage>
</organism>
<dbReference type="NCBIfam" id="NF033542">
    <property type="entry name" value="transpos_IS110"/>
    <property type="match status" value="1"/>
</dbReference>
<reference evidence="2 3" key="1">
    <citation type="submission" date="2016-10" db="EMBL/GenBank/DDBJ databases">
        <authorList>
            <person name="de Groot N.N."/>
        </authorList>
    </citation>
    <scope>NUCLEOTIDE SEQUENCE [LARGE SCALE GENOMIC DNA]</scope>
    <source>
        <strain evidence="2 3">DSM 26656</strain>
    </source>
</reference>
<dbReference type="GO" id="GO:0006313">
    <property type="term" value="P:DNA transposition"/>
    <property type="evidence" value="ECO:0007669"/>
    <property type="project" value="InterPro"/>
</dbReference>
<dbReference type="InterPro" id="IPR003346">
    <property type="entry name" value="Transposase_20"/>
</dbReference>
<protein>
    <submittedName>
        <fullName evidence="2">Transposase IS116/IS110/IS902 family protein</fullName>
    </submittedName>
</protein>